<reference evidence="1" key="1">
    <citation type="journal article" date="2021" name="Proc. Natl. Acad. Sci. U.S.A.">
        <title>A Catalog of Tens of Thousands of Viruses from Human Metagenomes Reveals Hidden Associations with Chronic Diseases.</title>
        <authorList>
            <person name="Tisza M.J."/>
            <person name="Buck C.B."/>
        </authorList>
    </citation>
    <scope>NUCLEOTIDE SEQUENCE</scope>
    <source>
        <strain evidence="1">Ct7K12</strain>
    </source>
</reference>
<name>A0A8S5N7X8_9CAUD</name>
<dbReference type="EMBL" id="BK015083">
    <property type="protein sequence ID" value="DAD90352.1"/>
    <property type="molecule type" value="Genomic_DNA"/>
</dbReference>
<protein>
    <submittedName>
        <fullName evidence="1">Uncharacterized protein</fullName>
    </submittedName>
</protein>
<sequence>MSKLRVLSLLVLPLRRGGDKLLFLFSNCNC</sequence>
<evidence type="ECO:0000313" key="1">
    <source>
        <dbReference type="EMBL" id="DAD90352.1"/>
    </source>
</evidence>
<accession>A0A8S5N7X8</accession>
<proteinExistence type="predicted"/>
<organism evidence="1">
    <name type="scientific">Podoviridae sp. ct7K12</name>
    <dbReference type="NCBI Taxonomy" id="2826540"/>
    <lineage>
        <taxon>Viruses</taxon>
        <taxon>Duplodnaviria</taxon>
        <taxon>Heunggongvirae</taxon>
        <taxon>Uroviricota</taxon>
        <taxon>Caudoviricetes</taxon>
    </lineage>
</organism>